<dbReference type="GO" id="GO:0005684">
    <property type="term" value="C:U2-type spliceosomal complex"/>
    <property type="evidence" value="ECO:0007669"/>
    <property type="project" value="TreeGrafter"/>
</dbReference>
<dbReference type="EMBL" id="NJET01000166">
    <property type="protein sequence ID" value="PHH60038.1"/>
    <property type="molecule type" value="Genomic_DNA"/>
</dbReference>
<keyword evidence="10" id="KW-1185">Reference proteome</keyword>
<dbReference type="Pfam" id="PF00076">
    <property type="entry name" value="RRM_1"/>
    <property type="match status" value="1"/>
</dbReference>
<dbReference type="GO" id="GO:0000398">
    <property type="term" value="P:mRNA splicing, via spliceosome"/>
    <property type="evidence" value="ECO:0007669"/>
    <property type="project" value="InterPro"/>
</dbReference>
<evidence type="ECO:0000256" key="5">
    <source>
        <dbReference type="ARBA" id="ARBA00023187"/>
    </source>
</evidence>
<feature type="compositionally biased region" description="Basic and acidic residues" evidence="7">
    <location>
        <begin position="232"/>
        <end position="244"/>
    </location>
</feature>
<keyword evidence="4 6" id="KW-0694">RNA-binding</keyword>
<dbReference type="InterPro" id="IPR034393">
    <property type="entry name" value="TatSF1-like"/>
</dbReference>
<evidence type="ECO:0000256" key="7">
    <source>
        <dbReference type="SAM" id="MobiDB-lite"/>
    </source>
</evidence>
<dbReference type="SMART" id="SM00360">
    <property type="entry name" value="RRM"/>
    <property type="match status" value="2"/>
</dbReference>
<dbReference type="Gene3D" id="3.30.70.330">
    <property type="match status" value="2"/>
</dbReference>
<dbReference type="PANTHER" id="PTHR15608:SF0">
    <property type="entry name" value="HIV TAT-SPECIFIC FACTOR 1"/>
    <property type="match status" value="1"/>
</dbReference>
<evidence type="ECO:0000259" key="8">
    <source>
        <dbReference type="PROSITE" id="PS50102"/>
    </source>
</evidence>
<feature type="region of interest" description="Disordered" evidence="7">
    <location>
        <begin position="193"/>
        <end position="244"/>
    </location>
</feature>
<comment type="similarity">
    <text evidence="1">Belongs to the HTATSF1 family.</text>
</comment>
<organism evidence="9 10">
    <name type="scientific">Ophiocordyceps australis</name>
    <dbReference type="NCBI Taxonomy" id="1399860"/>
    <lineage>
        <taxon>Eukaryota</taxon>
        <taxon>Fungi</taxon>
        <taxon>Dikarya</taxon>
        <taxon>Ascomycota</taxon>
        <taxon>Pezizomycotina</taxon>
        <taxon>Sordariomycetes</taxon>
        <taxon>Hypocreomycetidae</taxon>
        <taxon>Hypocreales</taxon>
        <taxon>Ophiocordycipitaceae</taxon>
        <taxon>Ophiocordyceps</taxon>
    </lineage>
</organism>
<proteinExistence type="inferred from homology"/>
<accession>A0A2C5XEU7</accession>
<dbReference type="GO" id="GO:0005686">
    <property type="term" value="C:U2 snRNP"/>
    <property type="evidence" value="ECO:0007669"/>
    <property type="project" value="TreeGrafter"/>
</dbReference>
<feature type="compositionally biased region" description="Polar residues" evidence="7">
    <location>
        <begin position="208"/>
        <end position="227"/>
    </location>
</feature>
<comment type="caution">
    <text evidence="9">The sequence shown here is derived from an EMBL/GenBank/DDBJ whole genome shotgun (WGS) entry which is preliminary data.</text>
</comment>
<dbReference type="SUPFAM" id="SSF54928">
    <property type="entry name" value="RNA-binding domain, RBD"/>
    <property type="match status" value="2"/>
</dbReference>
<evidence type="ECO:0000256" key="4">
    <source>
        <dbReference type="ARBA" id="ARBA00022884"/>
    </source>
</evidence>
<sequence>MESDFPTNLDDFDADERISYSKLDDKYIAVHDNGGEFEFDLELKRWLPMNADDVEDTGDALDIGGHGPDGLGDGVQRKRKQGADKGSENADSSQAARPSKKTKAPPKPKQNTAVYVTGLPPDASVPEIHDVFSRKGGLIAEEIDSGAPRIKLYRDDAGHFKGDALIVFFKPDSVRMAIMLLDDTYFRYTPSGQGQGKIHVQEADSSYKKVQQHQQDTNAARSPSDAAQNMPEARRPKKDKDRQKIIRKTQKLDAKLADWSDDEDDRFPGVNDARSFKTVVLRQMFRIFELEEDPAAILDIKQDIREECSKLGTVTNVVLYDQEPEGIVTVRFQEADAARACIKAMNGRPFDGRVVEASLGTGKERFRRSDNKEHD</sequence>
<dbReference type="CDD" id="cd12281">
    <property type="entry name" value="RRM1_TatSF1_like"/>
    <property type="match status" value="1"/>
</dbReference>
<name>A0A2C5XEU7_9HYPO</name>
<feature type="domain" description="RRM" evidence="8">
    <location>
        <begin position="112"/>
        <end position="205"/>
    </location>
</feature>
<evidence type="ECO:0000256" key="2">
    <source>
        <dbReference type="ARBA" id="ARBA00022664"/>
    </source>
</evidence>
<dbReference type="OrthoDB" id="10258585at2759"/>
<dbReference type="InterPro" id="IPR035979">
    <property type="entry name" value="RBD_domain_sf"/>
</dbReference>
<dbReference type="STRING" id="1399860.A0A2C5XEU7"/>
<feature type="compositionally biased region" description="Gly residues" evidence="7">
    <location>
        <begin position="64"/>
        <end position="73"/>
    </location>
</feature>
<evidence type="ECO:0000313" key="10">
    <source>
        <dbReference type="Proteomes" id="UP000226192"/>
    </source>
</evidence>
<gene>
    <name evidence="9" type="ORF">CDD81_2167</name>
</gene>
<evidence type="ECO:0000256" key="1">
    <source>
        <dbReference type="ARBA" id="ARBA00007747"/>
    </source>
</evidence>
<dbReference type="CDD" id="cd12285">
    <property type="entry name" value="RRM3_RBM39_like"/>
    <property type="match status" value="1"/>
</dbReference>
<evidence type="ECO:0000256" key="6">
    <source>
        <dbReference type="PROSITE-ProRule" id="PRU00176"/>
    </source>
</evidence>
<dbReference type="PROSITE" id="PS50102">
    <property type="entry name" value="RRM"/>
    <property type="match status" value="2"/>
</dbReference>
<dbReference type="FunFam" id="3.30.70.330:FF:000105">
    <property type="entry name" value="HIV Tat-specific factor 1 homolog"/>
    <property type="match status" value="1"/>
</dbReference>
<keyword evidence="3" id="KW-0677">Repeat</keyword>
<keyword evidence="5" id="KW-0508">mRNA splicing</keyword>
<dbReference type="Proteomes" id="UP000226192">
    <property type="component" value="Unassembled WGS sequence"/>
</dbReference>
<dbReference type="PANTHER" id="PTHR15608">
    <property type="entry name" value="SPLICING FACTOR U2AF-ASSOCIATED PROTEIN 2"/>
    <property type="match status" value="1"/>
</dbReference>
<dbReference type="InterPro" id="IPR012677">
    <property type="entry name" value="Nucleotide-bd_a/b_plait_sf"/>
</dbReference>
<dbReference type="GO" id="GO:0003723">
    <property type="term" value="F:RNA binding"/>
    <property type="evidence" value="ECO:0007669"/>
    <property type="project" value="UniProtKB-UniRule"/>
</dbReference>
<feature type="region of interest" description="Disordered" evidence="7">
    <location>
        <begin position="57"/>
        <end position="114"/>
    </location>
</feature>
<dbReference type="InterPro" id="IPR034392">
    <property type="entry name" value="TatSF1-like_RRM1"/>
</dbReference>
<evidence type="ECO:0000256" key="3">
    <source>
        <dbReference type="ARBA" id="ARBA00022737"/>
    </source>
</evidence>
<protein>
    <recommendedName>
        <fullName evidence="8">RRM domain-containing protein</fullName>
    </recommendedName>
</protein>
<reference evidence="9 10" key="1">
    <citation type="submission" date="2017-06" db="EMBL/GenBank/DDBJ databases">
        <title>Ant-infecting Ophiocordyceps genomes reveal a high diversity of potential behavioral manipulation genes and a possible major role for enterotoxins.</title>
        <authorList>
            <person name="De Bekker C."/>
            <person name="Evans H.C."/>
            <person name="Brachmann A."/>
            <person name="Hughes D.P."/>
        </authorList>
    </citation>
    <scope>NUCLEOTIDE SEQUENCE [LARGE SCALE GENOMIC DNA]</scope>
    <source>
        <strain evidence="9 10">Map64</strain>
    </source>
</reference>
<feature type="domain" description="RRM" evidence="8">
    <location>
        <begin position="301"/>
        <end position="362"/>
    </location>
</feature>
<dbReference type="InterPro" id="IPR000504">
    <property type="entry name" value="RRM_dom"/>
</dbReference>
<keyword evidence="2" id="KW-0507">mRNA processing</keyword>
<evidence type="ECO:0000313" key="9">
    <source>
        <dbReference type="EMBL" id="PHH60038.1"/>
    </source>
</evidence>
<dbReference type="AlphaFoldDB" id="A0A2C5XEU7"/>